<dbReference type="Proteomes" id="UP000467637">
    <property type="component" value="Unassembled WGS sequence"/>
</dbReference>
<evidence type="ECO:0000313" key="2">
    <source>
        <dbReference type="Proteomes" id="UP000467637"/>
    </source>
</evidence>
<dbReference type="RefSeq" id="WP_157320134.1">
    <property type="nucleotide sequence ID" value="NZ_WSEM01000016.1"/>
</dbReference>
<keyword evidence="2" id="KW-1185">Reference proteome</keyword>
<dbReference type="InterPro" id="IPR029058">
    <property type="entry name" value="AB_hydrolase_fold"/>
</dbReference>
<proteinExistence type="predicted"/>
<comment type="caution">
    <text evidence="1">The sequence shown here is derived from an EMBL/GenBank/DDBJ whole genome shotgun (WGS) entry which is preliminary data.</text>
</comment>
<dbReference type="SUPFAM" id="SSF53474">
    <property type="entry name" value="alpha/beta-Hydrolases"/>
    <property type="match status" value="1"/>
</dbReference>
<evidence type="ECO:0000313" key="1">
    <source>
        <dbReference type="EMBL" id="MVQ36249.1"/>
    </source>
</evidence>
<dbReference type="EMBL" id="WSEM01000016">
    <property type="protein sequence ID" value="MVQ36249.1"/>
    <property type="molecule type" value="Genomic_DNA"/>
</dbReference>
<gene>
    <name evidence="1" type="ORF">GON05_16680</name>
</gene>
<name>A0ABW9U842_9BACL</name>
<sequence length="117" mass="13622">MEQIEYRDICGVPCIILDPSSEQVGQIVLYHGWGSTIESYKFFASLISSWGYRVTIPELPCHGVRGSLNYFDKETLQKKFWPGRHFQLVEYPRVNHQITLGMLQKIKEFLDKNLLSL</sequence>
<evidence type="ECO:0008006" key="3">
    <source>
        <dbReference type="Google" id="ProtNLM"/>
    </source>
</evidence>
<protein>
    <recommendedName>
        <fullName evidence="3">Serine aminopeptidase S33 domain-containing protein</fullName>
    </recommendedName>
</protein>
<accession>A0ABW9U842</accession>
<reference evidence="1 2" key="1">
    <citation type="submission" date="2019-12" db="EMBL/GenBank/DDBJ databases">
        <authorList>
            <person name="Huq M.A."/>
        </authorList>
    </citation>
    <scope>NUCLEOTIDE SEQUENCE [LARGE SCALE GENOMIC DNA]</scope>
    <source>
        <strain evidence="1 2">MAH-34</strain>
    </source>
</reference>
<organism evidence="1 2">
    <name type="scientific">Paenibacillus anseongense</name>
    <dbReference type="NCBI Taxonomy" id="2682845"/>
    <lineage>
        <taxon>Bacteria</taxon>
        <taxon>Bacillati</taxon>
        <taxon>Bacillota</taxon>
        <taxon>Bacilli</taxon>
        <taxon>Bacillales</taxon>
        <taxon>Paenibacillaceae</taxon>
        <taxon>Paenibacillus</taxon>
    </lineage>
</organism>
<dbReference type="Gene3D" id="3.40.50.1820">
    <property type="entry name" value="alpha/beta hydrolase"/>
    <property type="match status" value="1"/>
</dbReference>